<dbReference type="SUPFAM" id="SSF54593">
    <property type="entry name" value="Glyoxalase/Bleomycin resistance protein/Dihydroxybiphenyl dioxygenase"/>
    <property type="match status" value="1"/>
</dbReference>
<dbReference type="InterPro" id="IPR037523">
    <property type="entry name" value="VOC_core"/>
</dbReference>
<dbReference type="Pfam" id="PF22659">
    <property type="entry name" value="YycE-like_C"/>
    <property type="match status" value="1"/>
</dbReference>
<dbReference type="CDD" id="cd06587">
    <property type="entry name" value="VOC"/>
    <property type="match status" value="1"/>
</dbReference>
<dbReference type="InterPro" id="IPR029068">
    <property type="entry name" value="Glyas_Bleomycin-R_OHBP_Dase"/>
</dbReference>
<dbReference type="Gene3D" id="3.10.180.10">
    <property type="entry name" value="2,3-Dihydroxybiphenyl 1,2-Dioxygenase, domain 1"/>
    <property type="match status" value="1"/>
</dbReference>
<dbReference type="PROSITE" id="PS51819">
    <property type="entry name" value="VOC"/>
    <property type="match status" value="1"/>
</dbReference>
<evidence type="ECO:0000313" key="4">
    <source>
        <dbReference type="Proteomes" id="UP001500394"/>
    </source>
</evidence>
<keyword evidence="4" id="KW-1185">Reference proteome</keyword>
<feature type="chain" id="PRO_5046969028" evidence="1">
    <location>
        <begin position="24"/>
        <end position="164"/>
    </location>
</feature>
<evidence type="ECO:0000313" key="3">
    <source>
        <dbReference type="EMBL" id="GAA4511843.1"/>
    </source>
</evidence>
<dbReference type="Proteomes" id="UP001500394">
    <property type="component" value="Unassembled WGS sequence"/>
</dbReference>
<accession>A0ABP8QWH6</accession>
<dbReference type="InterPro" id="IPR058997">
    <property type="entry name" value="YycE-like_C"/>
</dbReference>
<evidence type="ECO:0000256" key="1">
    <source>
        <dbReference type="SAM" id="SignalP"/>
    </source>
</evidence>
<proteinExistence type="predicted"/>
<protein>
    <submittedName>
        <fullName evidence="3">VOC family protein</fullName>
    </submittedName>
</protein>
<feature type="signal peptide" evidence="1">
    <location>
        <begin position="1"/>
        <end position="23"/>
    </location>
</feature>
<organism evidence="3 4">
    <name type="scientific">Sphingobacterium thermophilum</name>
    <dbReference type="NCBI Taxonomy" id="768534"/>
    <lineage>
        <taxon>Bacteria</taxon>
        <taxon>Pseudomonadati</taxon>
        <taxon>Bacteroidota</taxon>
        <taxon>Sphingobacteriia</taxon>
        <taxon>Sphingobacteriales</taxon>
        <taxon>Sphingobacteriaceae</taxon>
        <taxon>Sphingobacterium</taxon>
    </lineage>
</organism>
<dbReference type="EMBL" id="BAABGR010000006">
    <property type="protein sequence ID" value="GAA4511843.1"/>
    <property type="molecule type" value="Genomic_DNA"/>
</dbReference>
<dbReference type="RefSeq" id="WP_345064280.1">
    <property type="nucleotide sequence ID" value="NZ_BAABGR010000006.1"/>
</dbReference>
<reference evidence="4" key="1">
    <citation type="journal article" date="2019" name="Int. J. Syst. Evol. Microbiol.">
        <title>The Global Catalogue of Microorganisms (GCM) 10K type strain sequencing project: providing services to taxonomists for standard genome sequencing and annotation.</title>
        <authorList>
            <consortium name="The Broad Institute Genomics Platform"/>
            <consortium name="The Broad Institute Genome Sequencing Center for Infectious Disease"/>
            <person name="Wu L."/>
            <person name="Ma J."/>
        </authorList>
    </citation>
    <scope>NUCLEOTIDE SEQUENCE [LARGE SCALE GENOMIC DNA]</scope>
    <source>
        <strain evidence="4">JCM 17858</strain>
    </source>
</reference>
<name>A0ABP8QWH6_9SPHI</name>
<dbReference type="PROSITE" id="PS51257">
    <property type="entry name" value="PROKAR_LIPOPROTEIN"/>
    <property type="match status" value="1"/>
</dbReference>
<gene>
    <name evidence="3" type="ORF">GCM10023173_05090</name>
</gene>
<feature type="domain" description="VOC" evidence="2">
    <location>
        <begin position="36"/>
        <end position="160"/>
    </location>
</feature>
<keyword evidence="1" id="KW-0732">Signal</keyword>
<sequence length="164" mass="18622">MKHKTLPLLALAASLSLLLACNSADTDKTNPEVSVKAVQFRIARPTNQLKEVVNFYKEGLGLQELGHFENHSGYNGVMLGLPDKTYHLEFTQQEQASPLPAPTKEHLLVLYYDNEEEYKKANDRLQNYGAHPVEPENPYWIGKSETYEDPDGWRIVLFNGTYTP</sequence>
<dbReference type="Pfam" id="PF22658">
    <property type="entry name" value="YycE-like_N"/>
    <property type="match status" value="1"/>
</dbReference>
<evidence type="ECO:0000259" key="2">
    <source>
        <dbReference type="PROSITE" id="PS51819"/>
    </source>
</evidence>
<comment type="caution">
    <text evidence="3">The sequence shown here is derived from an EMBL/GenBank/DDBJ whole genome shotgun (WGS) entry which is preliminary data.</text>
</comment>
<dbReference type="InterPro" id="IPR058998">
    <property type="entry name" value="YycE-like_N"/>
</dbReference>